<evidence type="ECO:0000313" key="2">
    <source>
        <dbReference type="EMBL" id="AXE39482.1"/>
    </source>
</evidence>
<dbReference type="PANTHER" id="PTHR30292:SF0">
    <property type="entry name" value="5-OXOPROLINASE SUBUNIT A"/>
    <property type="match status" value="1"/>
</dbReference>
<dbReference type="GO" id="GO:0005975">
    <property type="term" value="P:carbohydrate metabolic process"/>
    <property type="evidence" value="ECO:0007669"/>
    <property type="project" value="InterPro"/>
</dbReference>
<dbReference type="Proteomes" id="UP000251995">
    <property type="component" value="Chromosome"/>
</dbReference>
<comment type="catalytic activity">
    <reaction evidence="1">
        <text>5-oxo-L-proline + ATP + 2 H2O = L-glutamate + ADP + phosphate + H(+)</text>
        <dbReference type="Rhea" id="RHEA:10348"/>
        <dbReference type="ChEBI" id="CHEBI:15377"/>
        <dbReference type="ChEBI" id="CHEBI:15378"/>
        <dbReference type="ChEBI" id="CHEBI:29985"/>
        <dbReference type="ChEBI" id="CHEBI:30616"/>
        <dbReference type="ChEBI" id="CHEBI:43474"/>
        <dbReference type="ChEBI" id="CHEBI:58402"/>
        <dbReference type="ChEBI" id="CHEBI:456216"/>
        <dbReference type="EC" id="3.5.2.9"/>
    </reaction>
</comment>
<dbReference type="GO" id="GO:0017168">
    <property type="term" value="F:5-oxoprolinase (ATP-hydrolyzing) activity"/>
    <property type="evidence" value="ECO:0007669"/>
    <property type="project" value="UniProtKB-UniRule"/>
</dbReference>
<dbReference type="CDD" id="cd10787">
    <property type="entry name" value="LamB_YcsF_like"/>
    <property type="match status" value="1"/>
</dbReference>
<dbReference type="PANTHER" id="PTHR30292">
    <property type="entry name" value="UNCHARACTERIZED PROTEIN YBGL-RELATED"/>
    <property type="match status" value="1"/>
</dbReference>
<accession>A0A344UW34</accession>
<dbReference type="EC" id="3.5.2.9" evidence="1"/>
<keyword evidence="1" id="KW-0378">Hydrolase</keyword>
<gene>
    <name evidence="1" type="primary">pxpA</name>
    <name evidence="2" type="ORF">JS278_02341</name>
</gene>
<dbReference type="RefSeq" id="WP_114045349.1">
    <property type="nucleotide sequence ID" value="NZ_CP025198.1"/>
</dbReference>
<dbReference type="Gene3D" id="3.20.20.370">
    <property type="entry name" value="Glycoside hydrolase/deacetylase"/>
    <property type="match status" value="1"/>
</dbReference>
<keyword evidence="3" id="KW-1185">Reference proteome</keyword>
<protein>
    <recommendedName>
        <fullName evidence="1">5-oxoprolinase subunit A</fullName>
        <shortName evidence="1">5-OPase subunit A</shortName>
        <ecNumber evidence="1">3.5.2.9</ecNumber>
    </recommendedName>
    <alternativeName>
        <fullName evidence="1">5-oxoprolinase (ATP-hydrolyzing) subunit A</fullName>
    </alternativeName>
</protein>
<dbReference type="GO" id="GO:0005524">
    <property type="term" value="F:ATP binding"/>
    <property type="evidence" value="ECO:0007669"/>
    <property type="project" value="UniProtKB-UniRule"/>
</dbReference>
<dbReference type="InterPro" id="IPR005501">
    <property type="entry name" value="LamB/YcsF/PxpA-like"/>
</dbReference>
<dbReference type="Pfam" id="PF03746">
    <property type="entry name" value="LamB_YcsF"/>
    <property type="match status" value="1"/>
</dbReference>
<organism evidence="2 3">
    <name type="scientific">Acidipropionibacterium virtanenii</name>
    <dbReference type="NCBI Taxonomy" id="2057246"/>
    <lineage>
        <taxon>Bacteria</taxon>
        <taxon>Bacillati</taxon>
        <taxon>Actinomycetota</taxon>
        <taxon>Actinomycetes</taxon>
        <taxon>Propionibacteriales</taxon>
        <taxon>Propionibacteriaceae</taxon>
        <taxon>Acidipropionibacterium</taxon>
    </lineage>
</organism>
<dbReference type="OrthoDB" id="9773478at2"/>
<dbReference type="EMBL" id="CP025198">
    <property type="protein sequence ID" value="AXE39482.1"/>
    <property type="molecule type" value="Genomic_DNA"/>
</dbReference>
<dbReference type="AlphaFoldDB" id="A0A344UW34"/>
<name>A0A344UW34_9ACTN</name>
<dbReference type="KEGG" id="acij:JS278_02341"/>
<dbReference type="NCBIfam" id="NF003816">
    <property type="entry name" value="PRK05406.1-5"/>
    <property type="match status" value="1"/>
</dbReference>
<dbReference type="NCBIfam" id="NF003814">
    <property type="entry name" value="PRK05406.1-3"/>
    <property type="match status" value="1"/>
</dbReference>
<evidence type="ECO:0000256" key="1">
    <source>
        <dbReference type="HAMAP-Rule" id="MF_00691"/>
    </source>
</evidence>
<proteinExistence type="inferred from homology"/>
<dbReference type="SUPFAM" id="SSF88713">
    <property type="entry name" value="Glycoside hydrolase/deacetylase"/>
    <property type="match status" value="1"/>
</dbReference>
<evidence type="ECO:0000313" key="3">
    <source>
        <dbReference type="Proteomes" id="UP000251995"/>
    </source>
</evidence>
<comment type="similarity">
    <text evidence="1">Belongs to the LamB/PxpA family.</text>
</comment>
<comment type="function">
    <text evidence="1">Catalyzes the cleavage of 5-oxoproline to form L-glutamate coupled to the hydrolysis of ATP to ADP and inorganic phosphate.</text>
</comment>
<sequence>MIDLNSDSGESFSSWRMGDDEAMMRIVTSANIACGFHAGDPGVMRSTITAAAAHDVAVGAHVSYRDLHHFGRVFVDVAPAELTDEVVYQIGALQAMARVVGTPVTYVKPHGALYNTIVHHTAQATAVADAIKEVDESLAVLCLPGSEIARIAGRKGLRVVHEAFADRAYNPDGTLVSRREPGAVLHDPAEIGRRVVRMAADHQVVAADGSVLDLDADSVCVHGDTPGAVGIAAAVRSALTDAGIEVTRFA</sequence>
<keyword evidence="1" id="KW-0067">ATP-binding</keyword>
<comment type="subunit">
    <text evidence="1">Forms a complex composed of PxpA, PxpB and PxpC.</text>
</comment>
<dbReference type="HAMAP" id="MF_00691">
    <property type="entry name" value="PxpA"/>
    <property type="match status" value="1"/>
</dbReference>
<reference evidence="2 3" key="1">
    <citation type="submission" date="2017-12" db="EMBL/GenBank/DDBJ databases">
        <title>The whole genome sequence of the Acidipropionibacterium virtanenii sp. nov. type strain JS278.</title>
        <authorList>
            <person name="Laine P."/>
            <person name="Deptula P."/>
            <person name="Varmanen P."/>
            <person name="Auvinen P."/>
        </authorList>
    </citation>
    <scope>NUCLEOTIDE SEQUENCE [LARGE SCALE GENOMIC DNA]</scope>
    <source>
        <strain evidence="2 3">JS278</strain>
    </source>
</reference>
<keyword evidence="1" id="KW-0547">Nucleotide-binding</keyword>
<dbReference type="InterPro" id="IPR011330">
    <property type="entry name" value="Glyco_hydro/deAcase_b/a-brl"/>
</dbReference>